<reference evidence="2 3" key="1">
    <citation type="submission" date="2017-02" db="EMBL/GenBank/DDBJ databases">
        <title>Amycolatopsis azurea DSM 43854 draft genome.</title>
        <authorList>
            <person name="Mayilraj S."/>
        </authorList>
    </citation>
    <scope>NUCLEOTIDE SEQUENCE [LARGE SCALE GENOMIC DNA]</scope>
    <source>
        <strain evidence="2 3">DSM 43854</strain>
    </source>
</reference>
<dbReference type="Proteomes" id="UP000188551">
    <property type="component" value="Unassembled WGS sequence"/>
</dbReference>
<evidence type="ECO:0000313" key="2">
    <source>
        <dbReference type="EMBL" id="OOC01398.1"/>
    </source>
</evidence>
<keyword evidence="3" id="KW-1185">Reference proteome</keyword>
<evidence type="ECO:0008006" key="4">
    <source>
        <dbReference type="Google" id="ProtNLM"/>
    </source>
</evidence>
<dbReference type="InterPro" id="IPR032716">
    <property type="entry name" value="ACC_epsilon"/>
</dbReference>
<proteinExistence type="predicted"/>
<sequence length="61" mass="6561">MTEIRVVRGDPTPTRIAALTMALLAVPRTTTEPPKSAGTAPWCRGGDVPDWASKSRPGWKT</sequence>
<accession>A0ABX3J305</accession>
<protein>
    <recommendedName>
        <fullName evidence="4">Acyl-CoA carboxylase subunit epsilon</fullName>
    </recommendedName>
</protein>
<comment type="caution">
    <text evidence="2">The sequence shown here is derived from an EMBL/GenBank/DDBJ whole genome shotgun (WGS) entry which is preliminary data.</text>
</comment>
<dbReference type="Pfam" id="PF13822">
    <property type="entry name" value="ACC_epsilon"/>
    <property type="match status" value="1"/>
</dbReference>
<evidence type="ECO:0000313" key="3">
    <source>
        <dbReference type="Proteomes" id="UP000188551"/>
    </source>
</evidence>
<organism evidence="2 3">
    <name type="scientific">Amycolatopsis azurea DSM 43854</name>
    <dbReference type="NCBI Taxonomy" id="1238180"/>
    <lineage>
        <taxon>Bacteria</taxon>
        <taxon>Bacillati</taxon>
        <taxon>Actinomycetota</taxon>
        <taxon>Actinomycetes</taxon>
        <taxon>Pseudonocardiales</taxon>
        <taxon>Pseudonocardiaceae</taxon>
        <taxon>Amycolatopsis</taxon>
    </lineage>
</organism>
<name>A0ABX3J305_9PSEU</name>
<dbReference type="EMBL" id="MUXN01000028">
    <property type="protein sequence ID" value="OOC01398.1"/>
    <property type="molecule type" value="Genomic_DNA"/>
</dbReference>
<dbReference type="RefSeq" id="WP_077241494.1">
    <property type="nucleotide sequence ID" value="NZ_ANMG01000035.1"/>
</dbReference>
<gene>
    <name evidence="2" type="ORF">B0293_38040</name>
</gene>
<feature type="region of interest" description="Disordered" evidence="1">
    <location>
        <begin position="29"/>
        <end position="61"/>
    </location>
</feature>
<evidence type="ECO:0000256" key="1">
    <source>
        <dbReference type="SAM" id="MobiDB-lite"/>
    </source>
</evidence>